<gene>
    <name evidence="2" type="ORF">Tco_0821884</name>
</gene>
<proteinExistence type="predicted"/>
<comment type="caution">
    <text evidence="2">The sequence shown here is derived from an EMBL/GenBank/DDBJ whole genome shotgun (WGS) entry which is preliminary data.</text>
</comment>
<organism evidence="2 3">
    <name type="scientific">Tanacetum coccineum</name>
    <dbReference type="NCBI Taxonomy" id="301880"/>
    <lineage>
        <taxon>Eukaryota</taxon>
        <taxon>Viridiplantae</taxon>
        <taxon>Streptophyta</taxon>
        <taxon>Embryophyta</taxon>
        <taxon>Tracheophyta</taxon>
        <taxon>Spermatophyta</taxon>
        <taxon>Magnoliopsida</taxon>
        <taxon>eudicotyledons</taxon>
        <taxon>Gunneridae</taxon>
        <taxon>Pentapetalae</taxon>
        <taxon>asterids</taxon>
        <taxon>campanulids</taxon>
        <taxon>Asterales</taxon>
        <taxon>Asteraceae</taxon>
        <taxon>Asteroideae</taxon>
        <taxon>Anthemideae</taxon>
        <taxon>Anthemidinae</taxon>
        <taxon>Tanacetum</taxon>
    </lineage>
</organism>
<dbReference type="InterPro" id="IPR036397">
    <property type="entry name" value="RNaseH_sf"/>
</dbReference>
<name>A0ABQ5ADH5_9ASTR</name>
<dbReference type="Gene3D" id="3.30.420.10">
    <property type="entry name" value="Ribonuclease H-like superfamily/Ribonuclease H"/>
    <property type="match status" value="1"/>
</dbReference>
<sequence length="697" mass="78852">MDLCGPMRVASINGKKYILVIVDDYSWFTWAPIRRIRTDNGTEFVNQTLHEYYEKVGISHETSVARSLQQNGVVERCNRTLIEVARTMLIYAKAMLFLWAEAVATACYTQNCSIIRLCHGKTPYELLHDKLPELSFFHVFCALYYLTNDSENLGKLQPKADIDFDELTTMASEHNNLEPAFHEMSPATISSGIVRNPPPSTPFVPPSRTDWDLLFQPLFDELLNPPSSVDHPSPEVIAPIVEAVAPEPALQSVYLPQQLLTKMHHLLNIPLICCSHEYDSLLNGCKDGILEWHSARRSLCQPTGREFSKGTVDPTLFIRRQGKDILLVQIYVDDIIFVSTTPELCDQFSKIMCSKFDVDDGQNLILSWTINFSKRGREMMRWTLRRMRTLIWTRCDEGDEDDVMDVEIDEEAEEEDTSAPACPVVVALYQLLPRLRRRLSRLRPMTRLLALSSPPASPLSPWSSSPPQIPFPLSPPSPVLTAPPPSPIRSLGYRAATIRMRAEAAATSHSLPLPPPFIPQPGQMQHHPCLHFTWVPYGVGESSTPLCRPVEVLGQIMAFVATMDRGDSVVRYRVGWHTMREFESMVRRETDEIYTRLDDEQGQRQLLAGRVNMLFRDRRTHAHTRQLMETEAGMSREAWGRAMDASDLVQWRETIPLQGLVTHMPGAGDSLTGKGEDIYRGRLLISGQQGQWGSGTS</sequence>
<dbReference type="Proteomes" id="UP001151760">
    <property type="component" value="Unassembled WGS sequence"/>
</dbReference>
<evidence type="ECO:0000313" key="3">
    <source>
        <dbReference type="Proteomes" id="UP001151760"/>
    </source>
</evidence>
<feature type="domain" description="Integrase catalytic" evidence="1">
    <location>
        <begin position="1"/>
        <end position="131"/>
    </location>
</feature>
<dbReference type="PANTHER" id="PTHR42648">
    <property type="entry name" value="TRANSPOSASE, PUTATIVE-RELATED"/>
    <property type="match status" value="1"/>
</dbReference>
<evidence type="ECO:0000313" key="2">
    <source>
        <dbReference type="EMBL" id="GJT00715.1"/>
    </source>
</evidence>
<dbReference type="InterPro" id="IPR039537">
    <property type="entry name" value="Retrotran_Ty1/copia-like"/>
</dbReference>
<keyword evidence="3" id="KW-1185">Reference proteome</keyword>
<dbReference type="PROSITE" id="PS50994">
    <property type="entry name" value="INTEGRASE"/>
    <property type="match status" value="1"/>
</dbReference>
<evidence type="ECO:0000259" key="1">
    <source>
        <dbReference type="PROSITE" id="PS50994"/>
    </source>
</evidence>
<dbReference type="EMBL" id="BQNB010012216">
    <property type="protein sequence ID" value="GJT00715.1"/>
    <property type="molecule type" value="Genomic_DNA"/>
</dbReference>
<dbReference type="PANTHER" id="PTHR42648:SF32">
    <property type="entry name" value="RIBONUCLEASE H-LIKE DOMAIN, GAG-PRE-INTEGRASE DOMAIN PROTEIN-RELATED"/>
    <property type="match status" value="1"/>
</dbReference>
<dbReference type="SUPFAM" id="SSF53098">
    <property type="entry name" value="Ribonuclease H-like"/>
    <property type="match status" value="1"/>
</dbReference>
<reference evidence="2" key="2">
    <citation type="submission" date="2022-01" db="EMBL/GenBank/DDBJ databases">
        <authorList>
            <person name="Yamashiro T."/>
            <person name="Shiraishi A."/>
            <person name="Satake H."/>
            <person name="Nakayama K."/>
        </authorList>
    </citation>
    <scope>NUCLEOTIDE SEQUENCE</scope>
</reference>
<dbReference type="InterPro" id="IPR001584">
    <property type="entry name" value="Integrase_cat-core"/>
</dbReference>
<reference evidence="2" key="1">
    <citation type="journal article" date="2022" name="Int. J. Mol. Sci.">
        <title>Draft Genome of Tanacetum Coccineum: Genomic Comparison of Closely Related Tanacetum-Family Plants.</title>
        <authorList>
            <person name="Yamashiro T."/>
            <person name="Shiraishi A."/>
            <person name="Nakayama K."/>
            <person name="Satake H."/>
        </authorList>
    </citation>
    <scope>NUCLEOTIDE SEQUENCE</scope>
</reference>
<protein>
    <submittedName>
        <fullName evidence="2">Retrovirus-related pol polyprotein from transposon TNT 1-94</fullName>
    </submittedName>
</protein>
<dbReference type="InterPro" id="IPR012337">
    <property type="entry name" value="RNaseH-like_sf"/>
</dbReference>
<accession>A0ABQ5ADH5</accession>